<proteinExistence type="predicted"/>
<sequence>MTTSEVHDGAGSTVARGAPGLTPELASRIIDGVVLTFASGRVDLILQGFTEDAEVRFDPATVLCGRNRIKEFLEDRLTERTDQHLEKHLRAVDGDGLAVDWRDRWTDATTGRTMHSQGTEFWTLRDGLLSAWEITSASRAEADIAEPERARPTGFRNLPTQHSRSVS</sequence>
<reference evidence="4" key="1">
    <citation type="journal article" date="2019" name="Int. J. Syst. Evol. Microbiol.">
        <title>The Global Catalogue of Microorganisms (GCM) 10K type strain sequencing project: providing services to taxonomists for standard genome sequencing and annotation.</title>
        <authorList>
            <consortium name="The Broad Institute Genomics Platform"/>
            <consortium name="The Broad Institute Genome Sequencing Center for Infectious Disease"/>
            <person name="Wu L."/>
            <person name="Ma J."/>
        </authorList>
    </citation>
    <scope>NUCLEOTIDE SEQUENCE [LARGE SCALE GENOMIC DNA]</scope>
    <source>
        <strain evidence="4">JCM 17906</strain>
    </source>
</reference>
<evidence type="ECO:0000256" key="1">
    <source>
        <dbReference type="SAM" id="MobiDB-lite"/>
    </source>
</evidence>
<keyword evidence="4" id="KW-1185">Reference proteome</keyword>
<dbReference type="SUPFAM" id="SSF54427">
    <property type="entry name" value="NTF2-like"/>
    <property type="match status" value="1"/>
</dbReference>
<protein>
    <recommendedName>
        <fullName evidence="2">SnoaL-like domain-containing protein</fullName>
    </recommendedName>
</protein>
<evidence type="ECO:0000313" key="3">
    <source>
        <dbReference type="EMBL" id="GAA4555427.1"/>
    </source>
</evidence>
<dbReference type="Gene3D" id="3.10.450.50">
    <property type="match status" value="1"/>
</dbReference>
<feature type="compositionally biased region" description="Basic and acidic residues" evidence="1">
    <location>
        <begin position="140"/>
        <end position="151"/>
    </location>
</feature>
<organism evidence="3 4">
    <name type="scientific">Pseudonocardia xishanensis</name>
    <dbReference type="NCBI Taxonomy" id="630995"/>
    <lineage>
        <taxon>Bacteria</taxon>
        <taxon>Bacillati</taxon>
        <taxon>Actinomycetota</taxon>
        <taxon>Actinomycetes</taxon>
        <taxon>Pseudonocardiales</taxon>
        <taxon>Pseudonocardiaceae</taxon>
        <taxon>Pseudonocardia</taxon>
    </lineage>
</organism>
<dbReference type="EMBL" id="BAABGT010000093">
    <property type="protein sequence ID" value="GAA4555427.1"/>
    <property type="molecule type" value="Genomic_DNA"/>
</dbReference>
<dbReference type="InterPro" id="IPR037401">
    <property type="entry name" value="SnoaL-like"/>
</dbReference>
<dbReference type="RefSeq" id="WP_345424901.1">
    <property type="nucleotide sequence ID" value="NZ_BAABGT010000093.1"/>
</dbReference>
<accession>A0ABP8RZV8</accession>
<gene>
    <name evidence="3" type="ORF">GCM10023175_55610</name>
</gene>
<dbReference type="Pfam" id="PF12680">
    <property type="entry name" value="SnoaL_2"/>
    <property type="match status" value="1"/>
</dbReference>
<comment type="caution">
    <text evidence="3">The sequence shown here is derived from an EMBL/GenBank/DDBJ whole genome shotgun (WGS) entry which is preliminary data.</text>
</comment>
<dbReference type="InterPro" id="IPR032710">
    <property type="entry name" value="NTF2-like_dom_sf"/>
</dbReference>
<feature type="domain" description="SnoaL-like" evidence="2">
    <location>
        <begin position="36"/>
        <end position="130"/>
    </location>
</feature>
<feature type="region of interest" description="Disordered" evidence="1">
    <location>
        <begin position="140"/>
        <end position="167"/>
    </location>
</feature>
<feature type="compositionally biased region" description="Polar residues" evidence="1">
    <location>
        <begin position="158"/>
        <end position="167"/>
    </location>
</feature>
<evidence type="ECO:0000313" key="4">
    <source>
        <dbReference type="Proteomes" id="UP001501598"/>
    </source>
</evidence>
<evidence type="ECO:0000259" key="2">
    <source>
        <dbReference type="Pfam" id="PF12680"/>
    </source>
</evidence>
<name>A0ABP8RZV8_9PSEU</name>
<dbReference type="Proteomes" id="UP001501598">
    <property type="component" value="Unassembled WGS sequence"/>
</dbReference>